<protein>
    <recommendedName>
        <fullName evidence="1">Heterokaryon incompatibility domain-containing protein</fullName>
    </recommendedName>
</protein>
<dbReference type="OrthoDB" id="3486565at2759"/>
<evidence type="ECO:0000313" key="3">
    <source>
        <dbReference type="Proteomes" id="UP000799438"/>
    </source>
</evidence>
<accession>A0A6A6BBI0</accession>
<name>A0A6A6BBI0_9PEZI</name>
<feature type="domain" description="Heterokaryon incompatibility" evidence="1">
    <location>
        <begin position="289"/>
        <end position="429"/>
    </location>
</feature>
<dbReference type="AlphaFoldDB" id="A0A6A6BBI0"/>
<dbReference type="PANTHER" id="PTHR33112">
    <property type="entry name" value="DOMAIN PROTEIN, PUTATIVE-RELATED"/>
    <property type="match status" value="1"/>
</dbReference>
<organism evidence="2 3">
    <name type="scientific">Aplosporella prunicola CBS 121167</name>
    <dbReference type="NCBI Taxonomy" id="1176127"/>
    <lineage>
        <taxon>Eukaryota</taxon>
        <taxon>Fungi</taxon>
        <taxon>Dikarya</taxon>
        <taxon>Ascomycota</taxon>
        <taxon>Pezizomycotina</taxon>
        <taxon>Dothideomycetes</taxon>
        <taxon>Dothideomycetes incertae sedis</taxon>
        <taxon>Botryosphaeriales</taxon>
        <taxon>Aplosporellaceae</taxon>
        <taxon>Aplosporella</taxon>
    </lineage>
</organism>
<dbReference type="GeneID" id="54295669"/>
<sequence length="801" mass="88404">MRRLTKLMRTELEASDRKNSSAAAISRTSAWSSAALNVRTTCIAGSQLDWPWASNVVLSSSEKAFTLVTESASINGWVITGSICAVCRRSISYLKRWPANGYRHQASGQALVASAESGCALCFCILEAFGNEQRFADVYRGAFDGMIWLRRKYGSRALVAYCERDIGALLKKDQQCLCKGRSKSKVRNSTVEFAVSLVTWWGRRRLVWTSLRPGRSRLQIVSKETLPLSLSKSAVLAFIGSALSNCLRQHGYCPASTQASLPHRLVDVSDFQKPKLWVNSAAKSSKGVYTALSYCWGRDDFLRLEPGNIEAWKNGIPLRRLPQTLVDAIEITRGLGIQFIWIDALCILQGPSIEARNDWARQSVLMDVIFGNAAVVLGAASSASATDGIIYEDALLQQNNTFIDTPASAKDATHTPPDPLYTRGWTFQERLLATRYVHLGRTHVFFECSTSKQFLHPNSGSAPCLPLCQKISLTPSYSDWHRLVEDFSSRTLSSPTDRLIALAGVAQQFRARLGFAADYVAGLWTANLPRDLLWVADTPAPNLAIAPSWSWASSAGKVSYSRLEGHASCGPPCASVVRTRVLGFPHAFGPRAQGRLRVRGYLRKVFVRCGSKPGAFHIMGFKHHNTLTATLDLAATSAIPAHAHDTTFRAGICKMDTPDCDKVLPCAGPRVARYGVVAWHDVFEAWALELHPGRGLLLALRERERVRERGGEAETRNVFGRVGYFEVFGGGMGWEGGPGCEKGPGWEKRSQAERMAVSDPLAVRALLERDPFGWMLRARAFGDRGLVDEWFGWRDRVVTLV</sequence>
<keyword evidence="3" id="KW-1185">Reference proteome</keyword>
<evidence type="ECO:0000313" key="2">
    <source>
        <dbReference type="EMBL" id="KAF2141559.1"/>
    </source>
</evidence>
<dbReference type="EMBL" id="ML995486">
    <property type="protein sequence ID" value="KAF2141559.1"/>
    <property type="molecule type" value="Genomic_DNA"/>
</dbReference>
<dbReference type="Pfam" id="PF06985">
    <property type="entry name" value="HET"/>
    <property type="match status" value="1"/>
</dbReference>
<dbReference type="Proteomes" id="UP000799438">
    <property type="component" value="Unassembled WGS sequence"/>
</dbReference>
<evidence type="ECO:0000259" key="1">
    <source>
        <dbReference type="Pfam" id="PF06985"/>
    </source>
</evidence>
<dbReference type="RefSeq" id="XP_033397272.1">
    <property type="nucleotide sequence ID" value="XM_033538173.1"/>
</dbReference>
<reference evidence="2" key="1">
    <citation type="journal article" date="2020" name="Stud. Mycol.">
        <title>101 Dothideomycetes genomes: a test case for predicting lifestyles and emergence of pathogens.</title>
        <authorList>
            <person name="Haridas S."/>
            <person name="Albert R."/>
            <person name="Binder M."/>
            <person name="Bloem J."/>
            <person name="Labutti K."/>
            <person name="Salamov A."/>
            <person name="Andreopoulos B."/>
            <person name="Baker S."/>
            <person name="Barry K."/>
            <person name="Bills G."/>
            <person name="Bluhm B."/>
            <person name="Cannon C."/>
            <person name="Castanera R."/>
            <person name="Culley D."/>
            <person name="Daum C."/>
            <person name="Ezra D."/>
            <person name="Gonzalez J."/>
            <person name="Henrissat B."/>
            <person name="Kuo A."/>
            <person name="Liang C."/>
            <person name="Lipzen A."/>
            <person name="Lutzoni F."/>
            <person name="Magnuson J."/>
            <person name="Mondo S."/>
            <person name="Nolan M."/>
            <person name="Ohm R."/>
            <person name="Pangilinan J."/>
            <person name="Park H.-J."/>
            <person name="Ramirez L."/>
            <person name="Alfaro M."/>
            <person name="Sun H."/>
            <person name="Tritt A."/>
            <person name="Yoshinaga Y."/>
            <person name="Zwiers L.-H."/>
            <person name="Turgeon B."/>
            <person name="Goodwin S."/>
            <person name="Spatafora J."/>
            <person name="Crous P."/>
            <person name="Grigoriev I."/>
        </authorList>
    </citation>
    <scope>NUCLEOTIDE SEQUENCE</scope>
    <source>
        <strain evidence="2">CBS 121167</strain>
    </source>
</reference>
<dbReference type="PANTHER" id="PTHR33112:SF16">
    <property type="entry name" value="HETEROKARYON INCOMPATIBILITY DOMAIN-CONTAINING PROTEIN"/>
    <property type="match status" value="1"/>
</dbReference>
<dbReference type="InterPro" id="IPR010730">
    <property type="entry name" value="HET"/>
</dbReference>
<gene>
    <name evidence="2" type="ORF">K452DRAFT_250239</name>
</gene>
<proteinExistence type="predicted"/>